<evidence type="ECO:0000313" key="3">
    <source>
        <dbReference type="Proteomes" id="UP001608902"/>
    </source>
</evidence>
<sequence length="216" mass="25340">MLHLVYILGNPRLLCWEEKDDETHERWQLNNDRFSGKKYVFDQSQRNSEFFMRSPELCIPCSVWNMVTEDVELSDYTSLHFGFRKEFFALFLNFGCVFVTIFWMTMALHQSGSRLFVSSTATLPFISIASLGCALCTVLSVEWKWPEIWESEGWPQTTSPYDTRSVAVELILPTIIDLCIFNVIHQTCVIRPWIDLRNDTRSKPIKSNRRHQIKTN</sequence>
<dbReference type="EMBL" id="JBGFUD010001258">
    <property type="protein sequence ID" value="MFH4976021.1"/>
    <property type="molecule type" value="Genomic_DNA"/>
</dbReference>
<dbReference type="AlphaFoldDB" id="A0ABD6E9Z5"/>
<feature type="transmembrane region" description="Helical" evidence="1">
    <location>
        <begin position="87"/>
        <end position="109"/>
    </location>
</feature>
<evidence type="ECO:0000313" key="2">
    <source>
        <dbReference type="EMBL" id="MFH4976021.1"/>
    </source>
</evidence>
<organism evidence="2 3">
    <name type="scientific">Gnathostoma spinigerum</name>
    <dbReference type="NCBI Taxonomy" id="75299"/>
    <lineage>
        <taxon>Eukaryota</taxon>
        <taxon>Metazoa</taxon>
        <taxon>Ecdysozoa</taxon>
        <taxon>Nematoda</taxon>
        <taxon>Chromadorea</taxon>
        <taxon>Rhabditida</taxon>
        <taxon>Spirurina</taxon>
        <taxon>Gnathostomatomorpha</taxon>
        <taxon>Gnathostomatoidea</taxon>
        <taxon>Gnathostomatidae</taxon>
        <taxon>Gnathostoma</taxon>
    </lineage>
</organism>
<keyword evidence="1" id="KW-0812">Transmembrane</keyword>
<feature type="transmembrane region" description="Helical" evidence="1">
    <location>
        <begin position="121"/>
        <end position="141"/>
    </location>
</feature>
<keyword evidence="1" id="KW-1133">Transmembrane helix</keyword>
<protein>
    <submittedName>
        <fullName evidence="2">Uncharacterized protein</fullName>
    </submittedName>
</protein>
<evidence type="ECO:0000256" key="1">
    <source>
        <dbReference type="SAM" id="Phobius"/>
    </source>
</evidence>
<keyword evidence="1" id="KW-0472">Membrane</keyword>
<proteinExistence type="predicted"/>
<name>A0ABD6E9Z5_9BILA</name>
<reference evidence="2 3" key="1">
    <citation type="submission" date="2024-08" db="EMBL/GenBank/DDBJ databases">
        <title>Gnathostoma spinigerum genome.</title>
        <authorList>
            <person name="Gonzalez-Bertolin B."/>
            <person name="Monzon S."/>
            <person name="Zaballos A."/>
            <person name="Jimenez P."/>
            <person name="Dekumyoy P."/>
            <person name="Varona S."/>
            <person name="Cuesta I."/>
            <person name="Sumanam S."/>
            <person name="Adisakwattana P."/>
            <person name="Gasser R.B."/>
            <person name="Hernandez-Gonzalez A."/>
            <person name="Young N.D."/>
            <person name="Perteguer M.J."/>
        </authorList>
    </citation>
    <scope>NUCLEOTIDE SEQUENCE [LARGE SCALE GENOMIC DNA]</scope>
    <source>
        <strain evidence="2">AL3</strain>
        <tissue evidence="2">Liver</tissue>
    </source>
</reference>
<dbReference type="Proteomes" id="UP001608902">
    <property type="component" value="Unassembled WGS sequence"/>
</dbReference>
<keyword evidence="3" id="KW-1185">Reference proteome</keyword>
<comment type="caution">
    <text evidence="2">The sequence shown here is derived from an EMBL/GenBank/DDBJ whole genome shotgun (WGS) entry which is preliminary data.</text>
</comment>
<gene>
    <name evidence="2" type="ORF">AB6A40_002730</name>
</gene>
<accession>A0ABD6E9Z5</accession>